<proteinExistence type="predicted"/>
<feature type="domain" description="F-box" evidence="1">
    <location>
        <begin position="4"/>
        <end position="60"/>
    </location>
</feature>
<protein>
    <recommendedName>
        <fullName evidence="1">F-box domain-containing protein</fullName>
    </recommendedName>
</protein>
<evidence type="ECO:0000259" key="1">
    <source>
        <dbReference type="PROSITE" id="PS50181"/>
    </source>
</evidence>
<sequence>MNRHIQLEDLSNEIFFEIFDYLYALEIFISFTCLNRRISSILQSIPLRIVILSDHCYRQIKFLSSDLANHADQVISLEIFDTICDYTSIISILFNRHNFPNLESCIFVSISSTTILENVFKHIKSLNRLVSFSLYQPNGENINEIDKHNLTNIILLHKSPVLRSISLQFNYDNMHLLNLTSMPSNLVSLKLCISSSSSILPVYSIISMLRLCHSVRYLGIMVTYQAVNENNAINTSTSSKPINYNDLPILSQMISFDLTIFVICDSRSIASILHCMPHLTHFYFTMDIATWSYPAELLDGYVWQDMLERCVPRLSKFEFHISIIKTNSILDLDIIVNSFAYFVQKYSNRNMIVQRWKFFFRRSDMPIRHSSLWKSLLNIFDFNEMNNDNIDVKKNVTYLSHFVHLPNITELEISSKNYDLSRWYEIEIILQSCRNVTNLKINTPLLISSKFIDNPSLFSIFKQIKRITSITEKIYFPSKFALKLVQRFPSLTHIELKVFTFDHCVSIIEVFLCHVEHLSYLKISYSQNTLLDNPFSRHYIIEKRRQIFPNNLLDERTTYVKDNGEAVQIRL</sequence>
<dbReference type="InterPro" id="IPR001810">
    <property type="entry name" value="F-box_dom"/>
</dbReference>
<comment type="caution">
    <text evidence="2">The sequence shown here is derived from an EMBL/GenBank/DDBJ whole genome shotgun (WGS) entry which is preliminary data.</text>
</comment>
<dbReference type="EMBL" id="CAJOBE010003381">
    <property type="protein sequence ID" value="CAF3877150.1"/>
    <property type="molecule type" value="Genomic_DNA"/>
</dbReference>
<organism evidence="2 3">
    <name type="scientific">Rotaria sordida</name>
    <dbReference type="NCBI Taxonomy" id="392033"/>
    <lineage>
        <taxon>Eukaryota</taxon>
        <taxon>Metazoa</taxon>
        <taxon>Spiralia</taxon>
        <taxon>Gnathifera</taxon>
        <taxon>Rotifera</taxon>
        <taxon>Eurotatoria</taxon>
        <taxon>Bdelloidea</taxon>
        <taxon>Philodinida</taxon>
        <taxon>Philodinidae</taxon>
        <taxon>Rotaria</taxon>
    </lineage>
</organism>
<evidence type="ECO:0000313" key="3">
    <source>
        <dbReference type="Proteomes" id="UP000663874"/>
    </source>
</evidence>
<evidence type="ECO:0000313" key="2">
    <source>
        <dbReference type="EMBL" id="CAF3877150.1"/>
    </source>
</evidence>
<gene>
    <name evidence="2" type="ORF">FNK824_LOCUS19342</name>
</gene>
<dbReference type="AlphaFoldDB" id="A0A819FZH6"/>
<dbReference type="Proteomes" id="UP000663874">
    <property type="component" value="Unassembled WGS sequence"/>
</dbReference>
<dbReference type="PROSITE" id="PS50181">
    <property type="entry name" value="FBOX"/>
    <property type="match status" value="1"/>
</dbReference>
<reference evidence="2" key="1">
    <citation type="submission" date="2021-02" db="EMBL/GenBank/DDBJ databases">
        <authorList>
            <person name="Nowell W R."/>
        </authorList>
    </citation>
    <scope>NUCLEOTIDE SEQUENCE</scope>
</reference>
<name>A0A819FZH6_9BILA</name>
<accession>A0A819FZH6</accession>